<dbReference type="EC" id="1.-.-.-" evidence="10"/>
<dbReference type="InterPro" id="IPR000960">
    <property type="entry name" value="Flavin_mOase"/>
</dbReference>
<dbReference type="AlphaFoldDB" id="A0A8B7Q5Y7"/>
<comment type="subcellular location">
    <subcellularLocation>
        <location evidence="2">Endoplasmic reticulum membrane</location>
    </subcellularLocation>
</comment>
<evidence type="ECO:0000256" key="10">
    <source>
        <dbReference type="RuleBase" id="RU361177"/>
    </source>
</evidence>
<evidence type="ECO:0000256" key="3">
    <source>
        <dbReference type="ARBA" id="ARBA00009183"/>
    </source>
</evidence>
<dbReference type="GO" id="GO:0005789">
    <property type="term" value="C:endoplasmic reticulum membrane"/>
    <property type="evidence" value="ECO:0007669"/>
    <property type="project" value="UniProtKB-SubCell"/>
</dbReference>
<dbReference type="SUPFAM" id="SSF51905">
    <property type="entry name" value="FAD/NAD(P)-binding domain"/>
    <property type="match status" value="1"/>
</dbReference>
<dbReference type="GO" id="GO:0050661">
    <property type="term" value="F:NADP binding"/>
    <property type="evidence" value="ECO:0007669"/>
    <property type="project" value="InterPro"/>
</dbReference>
<dbReference type="Pfam" id="PF00743">
    <property type="entry name" value="FMO-like"/>
    <property type="match status" value="1"/>
</dbReference>
<evidence type="ECO:0000256" key="1">
    <source>
        <dbReference type="ARBA" id="ARBA00001974"/>
    </source>
</evidence>
<keyword evidence="5" id="KW-0256">Endoplasmic reticulum</keyword>
<reference evidence="12" key="1">
    <citation type="submission" date="2025-08" db="UniProtKB">
        <authorList>
            <consortium name="RefSeq"/>
        </authorList>
    </citation>
    <scope>IDENTIFICATION</scope>
    <source>
        <tissue evidence="12">Muscle</tissue>
    </source>
</reference>
<comment type="similarity">
    <text evidence="3 10">Belongs to the FMO family.</text>
</comment>
<evidence type="ECO:0000256" key="8">
    <source>
        <dbReference type="ARBA" id="ARBA00023002"/>
    </source>
</evidence>
<dbReference type="GeneID" id="109373696"/>
<evidence type="ECO:0000256" key="5">
    <source>
        <dbReference type="ARBA" id="ARBA00022824"/>
    </source>
</evidence>
<dbReference type="Gene3D" id="3.50.50.60">
    <property type="entry name" value="FAD/NAD(P)-binding domain"/>
    <property type="match status" value="1"/>
</dbReference>
<dbReference type="Proteomes" id="UP000694851">
    <property type="component" value="Unplaced"/>
</dbReference>
<keyword evidence="4 10" id="KW-0285">Flavoprotein</keyword>
<comment type="cofactor">
    <cofactor evidence="1 10">
        <name>FAD</name>
        <dbReference type="ChEBI" id="CHEBI:57692"/>
    </cofactor>
</comment>
<dbReference type="FunFam" id="3.50.50.60:FF:000042">
    <property type="entry name" value="Dimethylaniline monooxygenase [N-oxide-forming]"/>
    <property type="match status" value="1"/>
</dbReference>
<keyword evidence="9 10" id="KW-0503">Monooxygenase</keyword>
<protein>
    <recommendedName>
        <fullName evidence="10">Flavin-containing monooxygenase</fullName>
        <ecNumber evidence="10">1.-.-.-</ecNumber>
    </recommendedName>
</protein>
<dbReference type="PRINTS" id="PR00370">
    <property type="entry name" value="FMOXYGENASE"/>
</dbReference>
<name>A0A8B7Q5Y7_HIPAR</name>
<gene>
    <name evidence="12" type="primary">FMO5</name>
</gene>
<keyword evidence="6 10" id="KW-0274">FAD</keyword>
<dbReference type="PANTHER" id="PTHR23023">
    <property type="entry name" value="DIMETHYLANILINE MONOOXYGENASE"/>
    <property type="match status" value="1"/>
</dbReference>
<dbReference type="RefSeq" id="XP_019483327.1">
    <property type="nucleotide sequence ID" value="XM_019627782.1"/>
</dbReference>
<sequence>MTKKRIAVIGGGASGLVSIKCCLDEGLEPVCFERTDDIGGLWRFQVNLQHPTVLFVEYENHRSLHEPYYMMPALGVTLCEESHVREDAHIQAEVTAPHGYRFSFQTTVCSVKKRPDFPTSGQWEVVTESEGKKEVNVFDGVMVCTGHHTQAHLPLESFPGIEKFKGQYFHSRDYKNPEPFTEKRVIVIGIGNSGVDLAVETSHVAKQV</sequence>
<dbReference type="CTD" id="2330"/>
<dbReference type="GO" id="GO:0004499">
    <property type="term" value="F:N,N-dimethylaniline monooxygenase activity"/>
    <property type="evidence" value="ECO:0007669"/>
    <property type="project" value="InterPro"/>
</dbReference>
<evidence type="ECO:0000256" key="7">
    <source>
        <dbReference type="ARBA" id="ARBA00022857"/>
    </source>
</evidence>
<evidence type="ECO:0000256" key="9">
    <source>
        <dbReference type="ARBA" id="ARBA00023033"/>
    </source>
</evidence>
<dbReference type="GO" id="GO:0050660">
    <property type="term" value="F:flavin adenine dinucleotide binding"/>
    <property type="evidence" value="ECO:0007669"/>
    <property type="project" value="InterPro"/>
</dbReference>
<dbReference type="OrthoDB" id="66881at2759"/>
<proteinExistence type="inferred from homology"/>
<organism evidence="11 12">
    <name type="scientific">Hipposideros armiger</name>
    <name type="common">Great Himalayan leaf-nosed bat</name>
    <dbReference type="NCBI Taxonomy" id="186990"/>
    <lineage>
        <taxon>Eukaryota</taxon>
        <taxon>Metazoa</taxon>
        <taxon>Chordata</taxon>
        <taxon>Craniata</taxon>
        <taxon>Vertebrata</taxon>
        <taxon>Euteleostomi</taxon>
        <taxon>Mammalia</taxon>
        <taxon>Eutheria</taxon>
        <taxon>Laurasiatheria</taxon>
        <taxon>Chiroptera</taxon>
        <taxon>Yinpterochiroptera</taxon>
        <taxon>Rhinolophoidea</taxon>
        <taxon>Hipposideridae</taxon>
        <taxon>Hipposideros</taxon>
    </lineage>
</organism>
<keyword evidence="11" id="KW-1185">Reference proteome</keyword>
<evidence type="ECO:0000256" key="6">
    <source>
        <dbReference type="ARBA" id="ARBA00022827"/>
    </source>
</evidence>
<evidence type="ECO:0000313" key="11">
    <source>
        <dbReference type="Proteomes" id="UP000694851"/>
    </source>
</evidence>
<accession>A0A8B7Q5Y7</accession>
<dbReference type="InterPro" id="IPR050346">
    <property type="entry name" value="FMO-like"/>
</dbReference>
<evidence type="ECO:0000256" key="2">
    <source>
        <dbReference type="ARBA" id="ARBA00004586"/>
    </source>
</evidence>
<dbReference type="KEGG" id="hai:109373696"/>
<evidence type="ECO:0000313" key="12">
    <source>
        <dbReference type="RefSeq" id="XP_019483327.1"/>
    </source>
</evidence>
<evidence type="ECO:0000256" key="4">
    <source>
        <dbReference type="ARBA" id="ARBA00022630"/>
    </source>
</evidence>
<keyword evidence="7" id="KW-0521">NADP</keyword>
<keyword evidence="8 10" id="KW-0560">Oxidoreductase</keyword>
<dbReference type="InterPro" id="IPR020946">
    <property type="entry name" value="Flavin_mOase-like"/>
</dbReference>
<dbReference type="InterPro" id="IPR036188">
    <property type="entry name" value="FAD/NAD-bd_sf"/>
</dbReference>